<dbReference type="PANTHER" id="PTHR48267:SF1">
    <property type="entry name" value="BILIRUBIN OXIDASE"/>
    <property type="match status" value="1"/>
</dbReference>
<evidence type="ECO:0000256" key="4">
    <source>
        <dbReference type="ARBA" id="ARBA00041027"/>
    </source>
</evidence>
<keyword evidence="2" id="KW-0479">Metal-binding</keyword>
<reference evidence="10 11" key="1">
    <citation type="submission" date="2021-02" db="EMBL/GenBank/DDBJ databases">
        <authorList>
            <person name="Lee D.-H."/>
        </authorList>
    </citation>
    <scope>NUCLEOTIDE SEQUENCE [LARGE SCALE GENOMIC DNA]</scope>
    <source>
        <strain evidence="10 11">UL073</strain>
    </source>
</reference>
<dbReference type="PANTHER" id="PTHR48267">
    <property type="entry name" value="CUPREDOXIN SUPERFAMILY PROTEIN"/>
    <property type="match status" value="1"/>
</dbReference>
<dbReference type="Gene3D" id="2.60.40.420">
    <property type="entry name" value="Cupredoxins - blue copper proteins"/>
    <property type="match status" value="3"/>
</dbReference>
<evidence type="ECO:0000256" key="6">
    <source>
        <dbReference type="ARBA" id="ARBA00043090"/>
    </source>
</evidence>
<dbReference type="InterPro" id="IPR006311">
    <property type="entry name" value="TAT_signal"/>
</dbReference>
<proteinExistence type="predicted"/>
<protein>
    <recommendedName>
        <fullName evidence="4">Multicopper oxidase CueO</fullName>
        <ecNumber evidence="3">1.16.3.4</ecNumber>
    </recommendedName>
    <alternativeName>
        <fullName evidence="5">Copper efflux oxidase</fullName>
    </alternativeName>
    <alternativeName>
        <fullName evidence="6">Cuprous oxidase</fullName>
    </alternativeName>
</protein>
<dbReference type="EMBL" id="JAFEUP010000005">
    <property type="protein sequence ID" value="MBM7062293.1"/>
    <property type="molecule type" value="Genomic_DNA"/>
</dbReference>
<dbReference type="PROSITE" id="PS51318">
    <property type="entry name" value="TAT"/>
    <property type="match status" value="1"/>
</dbReference>
<dbReference type="RefSeq" id="WP_205349486.1">
    <property type="nucleotide sequence ID" value="NZ_JAFEUP010000005.1"/>
</dbReference>
<evidence type="ECO:0000256" key="3">
    <source>
        <dbReference type="ARBA" id="ARBA00038978"/>
    </source>
</evidence>
<feature type="region of interest" description="Disordered" evidence="8">
    <location>
        <begin position="78"/>
        <end position="98"/>
    </location>
</feature>
<accession>A0ABS2IHZ5</accession>
<dbReference type="InterPro" id="IPR002355">
    <property type="entry name" value="Cu_oxidase_Cu_BS"/>
</dbReference>
<dbReference type="Pfam" id="PF07731">
    <property type="entry name" value="Cu-oxidase_2"/>
    <property type="match status" value="1"/>
</dbReference>
<comment type="subunit">
    <text evidence="1">Monomer.</text>
</comment>
<evidence type="ECO:0000256" key="7">
    <source>
        <dbReference type="ARBA" id="ARBA00048092"/>
    </source>
</evidence>
<feature type="domain" description="Plastocyanin-like" evidence="9">
    <location>
        <begin position="491"/>
        <end position="610"/>
    </location>
</feature>
<gene>
    <name evidence="10" type="ORF">JQX08_16400</name>
</gene>
<sequence>MKLRKPTTPKAPAIQPGDRRTFLKLGGAALAAPWLLRSRPSQAAELPPLNLPPSPATTPWLDELPRAWTNRLEALDGASLDPYPQKDRNTARNEAGRDSHQRYDELCIDPLYYELRAREGNWQFHQQYPFDQKIWGFSGRKADGSFSAPSIPGPLITQRYGRSCICRIYNDLPATPTDPTNSPAQALRNFGSPEISTHLHNLHAPSESDGFPGDFYSATKSGPTLLGAGQFKDHFYPNVYAGYDQYPATKGDPREALGTLWYHDHCLDFTASNTYKGLFGFYLLHDELDSGDETTGLCLPSGDYDYPLAFIDRRFDADRRLVFDQFNPEGTLGDKVVINGKIEPLLKVTARKYRFRLLNAGPSRFYAFSLLDGRTNKLVTFDYIANDGNLLPKTLRNKTVVILGVAERGDIVVDFSKFPVGTELYLINRMRQEDTRNPKDVQESGPKVLKFKVDRPIPTGVAKDKSKVPDNLRPLPPLPTAAELAALPVRRWEFTRSGGLWAINEKIVNVAQSRADIPIGSGEIWELANLEDGWEHPVHIHFEEGRIISRKTKGVSTPIPDYEGGRKDVYVLHEFEDVRVFLRFRDFKGRYVMHCHNLIHEDHAMMLRFDIT</sequence>
<dbReference type="CDD" id="cd13889">
    <property type="entry name" value="CuRO_3_BOD"/>
    <property type="match status" value="1"/>
</dbReference>
<dbReference type="InterPro" id="IPR045087">
    <property type="entry name" value="Cu-oxidase_fam"/>
</dbReference>
<evidence type="ECO:0000256" key="2">
    <source>
        <dbReference type="ARBA" id="ARBA00022723"/>
    </source>
</evidence>
<dbReference type="Proteomes" id="UP000717995">
    <property type="component" value="Unassembled WGS sequence"/>
</dbReference>
<keyword evidence="11" id="KW-1185">Reference proteome</keyword>
<evidence type="ECO:0000313" key="11">
    <source>
        <dbReference type="Proteomes" id="UP000717995"/>
    </source>
</evidence>
<comment type="catalytic activity">
    <reaction evidence="7">
        <text>4 Cu(+) + O2 + 4 H(+) = 4 Cu(2+) + 2 H2O</text>
        <dbReference type="Rhea" id="RHEA:30083"/>
        <dbReference type="ChEBI" id="CHEBI:15377"/>
        <dbReference type="ChEBI" id="CHEBI:15378"/>
        <dbReference type="ChEBI" id="CHEBI:15379"/>
        <dbReference type="ChEBI" id="CHEBI:29036"/>
        <dbReference type="ChEBI" id="CHEBI:49552"/>
        <dbReference type="EC" id="1.16.3.4"/>
    </reaction>
    <physiologicalReaction direction="left-to-right" evidence="7">
        <dbReference type="Rhea" id="RHEA:30084"/>
    </physiologicalReaction>
</comment>
<dbReference type="InterPro" id="IPR008972">
    <property type="entry name" value="Cupredoxin"/>
</dbReference>
<organism evidence="10 11">
    <name type="scientific">Zestomonas insulae</name>
    <dbReference type="NCBI Taxonomy" id="2809017"/>
    <lineage>
        <taxon>Bacteria</taxon>
        <taxon>Pseudomonadati</taxon>
        <taxon>Pseudomonadota</taxon>
        <taxon>Gammaproteobacteria</taxon>
        <taxon>Pseudomonadales</taxon>
        <taxon>Pseudomonadaceae</taxon>
        <taxon>Zestomonas</taxon>
    </lineage>
</organism>
<evidence type="ECO:0000313" key="10">
    <source>
        <dbReference type="EMBL" id="MBM7062293.1"/>
    </source>
</evidence>
<dbReference type="InterPro" id="IPR011706">
    <property type="entry name" value="Cu-oxidase_C"/>
</dbReference>
<evidence type="ECO:0000256" key="1">
    <source>
        <dbReference type="ARBA" id="ARBA00011245"/>
    </source>
</evidence>
<comment type="caution">
    <text evidence="10">The sequence shown here is derived from an EMBL/GenBank/DDBJ whole genome shotgun (WGS) entry which is preliminary data.</text>
</comment>
<evidence type="ECO:0000259" key="9">
    <source>
        <dbReference type="Pfam" id="PF07731"/>
    </source>
</evidence>
<evidence type="ECO:0000256" key="5">
    <source>
        <dbReference type="ARBA" id="ARBA00042896"/>
    </source>
</evidence>
<name>A0ABS2IHZ5_9GAMM</name>
<dbReference type="EC" id="1.16.3.4" evidence="3"/>
<dbReference type="PROSITE" id="PS00080">
    <property type="entry name" value="MULTICOPPER_OXIDASE2"/>
    <property type="match status" value="1"/>
</dbReference>
<feature type="compositionally biased region" description="Basic and acidic residues" evidence="8">
    <location>
        <begin position="84"/>
        <end position="98"/>
    </location>
</feature>
<dbReference type="SUPFAM" id="SSF49503">
    <property type="entry name" value="Cupredoxins"/>
    <property type="match status" value="3"/>
</dbReference>
<evidence type="ECO:0000256" key="8">
    <source>
        <dbReference type="SAM" id="MobiDB-lite"/>
    </source>
</evidence>